<accession>A0ABR1N3H2</accession>
<keyword evidence="2" id="KW-1185">Reference proteome</keyword>
<sequence length="192" mass="21630">MIAFNSGSIQTASICTRSSSRSQRIWTRHNPRRRRSRLAALLQVAWRGVAWPSTNRHSLRPRLQVNGAALRPLRFLCISCRRIQCTAGLLRVIGHASRIFPIHIGTGKRPDLRLPSTPFCPRVWAVLRSDWLAGTQTNKRADSCTTVHVVTVPRCSTRTTDRMHLETSCRHHHLPLCSSPAGCPTESNRSQI</sequence>
<reference evidence="1 2" key="1">
    <citation type="submission" date="2024-04" db="EMBL/GenBank/DDBJ databases">
        <title>Phyllosticta paracitricarpa is synonymous to the EU quarantine fungus P. citricarpa based on phylogenomic analyses.</title>
        <authorList>
            <consortium name="Lawrence Berkeley National Laboratory"/>
            <person name="Van ingen-buijs V.A."/>
            <person name="Van westerhoven A.C."/>
            <person name="Haridas S."/>
            <person name="Skiadas P."/>
            <person name="Martin F."/>
            <person name="Groenewald J.Z."/>
            <person name="Crous P.W."/>
            <person name="Seidl M.F."/>
        </authorList>
    </citation>
    <scope>NUCLEOTIDE SEQUENCE [LARGE SCALE GENOMIC DNA]</scope>
    <source>
        <strain evidence="1 2">CBS 141358</strain>
    </source>
</reference>
<organism evidence="1 2">
    <name type="scientific">Phyllosticta paracitricarpa</name>
    <dbReference type="NCBI Taxonomy" id="2016321"/>
    <lineage>
        <taxon>Eukaryota</taxon>
        <taxon>Fungi</taxon>
        <taxon>Dikarya</taxon>
        <taxon>Ascomycota</taxon>
        <taxon>Pezizomycotina</taxon>
        <taxon>Dothideomycetes</taxon>
        <taxon>Dothideomycetes incertae sedis</taxon>
        <taxon>Botryosphaeriales</taxon>
        <taxon>Phyllostictaceae</taxon>
        <taxon>Phyllosticta</taxon>
    </lineage>
</organism>
<evidence type="ECO:0000313" key="2">
    <source>
        <dbReference type="Proteomes" id="UP001367316"/>
    </source>
</evidence>
<protein>
    <submittedName>
        <fullName evidence="1">Uncharacterized protein</fullName>
    </submittedName>
</protein>
<dbReference type="EMBL" id="JBBPBF010000021">
    <property type="protein sequence ID" value="KAK7609767.1"/>
    <property type="molecule type" value="Genomic_DNA"/>
</dbReference>
<gene>
    <name evidence="1" type="ORF">JOL62DRAFT_157207</name>
</gene>
<dbReference type="Proteomes" id="UP001367316">
    <property type="component" value="Unassembled WGS sequence"/>
</dbReference>
<comment type="caution">
    <text evidence="1">The sequence shown here is derived from an EMBL/GenBank/DDBJ whole genome shotgun (WGS) entry which is preliminary data.</text>
</comment>
<name>A0ABR1N3H2_9PEZI</name>
<proteinExistence type="predicted"/>
<evidence type="ECO:0000313" key="1">
    <source>
        <dbReference type="EMBL" id="KAK7609767.1"/>
    </source>
</evidence>